<evidence type="ECO:0000313" key="2">
    <source>
        <dbReference type="Proteomes" id="UP000276133"/>
    </source>
</evidence>
<proteinExistence type="predicted"/>
<evidence type="ECO:0000313" key="1">
    <source>
        <dbReference type="EMBL" id="RNA02384.1"/>
    </source>
</evidence>
<comment type="caution">
    <text evidence="1">The sequence shown here is derived from an EMBL/GenBank/DDBJ whole genome shotgun (WGS) entry which is preliminary data.</text>
</comment>
<dbReference type="Proteomes" id="UP000276133">
    <property type="component" value="Unassembled WGS sequence"/>
</dbReference>
<reference evidence="1 2" key="1">
    <citation type="journal article" date="2018" name="Sci. Rep.">
        <title>Genomic signatures of local adaptation to the degree of environmental predictability in rotifers.</title>
        <authorList>
            <person name="Franch-Gras L."/>
            <person name="Hahn C."/>
            <person name="Garcia-Roger E.M."/>
            <person name="Carmona M.J."/>
            <person name="Serra M."/>
            <person name="Gomez A."/>
        </authorList>
    </citation>
    <scope>NUCLEOTIDE SEQUENCE [LARGE SCALE GENOMIC DNA]</scope>
    <source>
        <strain evidence="1">HYR1</strain>
    </source>
</reference>
<gene>
    <name evidence="1" type="ORF">BpHYR1_000798</name>
</gene>
<name>A0A3M7PTR9_BRAPC</name>
<dbReference type="AlphaFoldDB" id="A0A3M7PTR9"/>
<dbReference type="SUPFAM" id="SSF140996">
    <property type="entry name" value="Hermes dimerisation domain"/>
    <property type="match status" value="1"/>
</dbReference>
<dbReference type="EMBL" id="REGN01008912">
    <property type="protein sequence ID" value="RNA02384.1"/>
    <property type="molecule type" value="Genomic_DNA"/>
</dbReference>
<dbReference type="OrthoDB" id="6776439at2759"/>
<sequence>MNRLPSVIYFNNSTTELVKHLAEKHKISKLSHENIRPSKRFCLDFEEMANEPEESPITIKEYLASDLKIEKINEKLISFIIAINLPFNIVNSEEFLGLIGTIKSHYYKLPCHQTLRYKLLPEMFLILPEVEKYEKISKF</sequence>
<keyword evidence="2" id="KW-1185">Reference proteome</keyword>
<organism evidence="1 2">
    <name type="scientific">Brachionus plicatilis</name>
    <name type="common">Marine rotifer</name>
    <name type="synonym">Brachionus muelleri</name>
    <dbReference type="NCBI Taxonomy" id="10195"/>
    <lineage>
        <taxon>Eukaryota</taxon>
        <taxon>Metazoa</taxon>
        <taxon>Spiralia</taxon>
        <taxon>Gnathifera</taxon>
        <taxon>Rotifera</taxon>
        <taxon>Eurotatoria</taxon>
        <taxon>Monogononta</taxon>
        <taxon>Pseudotrocha</taxon>
        <taxon>Ploima</taxon>
        <taxon>Brachionidae</taxon>
        <taxon>Brachionus</taxon>
    </lineage>
</organism>
<protein>
    <submittedName>
        <fullName evidence="1">Uncharacterized protein</fullName>
    </submittedName>
</protein>
<accession>A0A3M7PTR9</accession>